<dbReference type="Proteomes" id="UP000585272">
    <property type="component" value="Unassembled WGS sequence"/>
</dbReference>
<dbReference type="RefSeq" id="WP_183341713.1">
    <property type="nucleotide sequence ID" value="NZ_JACHNU010000002.1"/>
</dbReference>
<dbReference type="PANTHER" id="PTHR12526">
    <property type="entry name" value="GLYCOSYLTRANSFERASE"/>
    <property type="match status" value="1"/>
</dbReference>
<accession>A0A840IC73</accession>
<dbReference type="Pfam" id="PF13439">
    <property type="entry name" value="Glyco_transf_4"/>
    <property type="match status" value="1"/>
</dbReference>
<evidence type="ECO:0000259" key="3">
    <source>
        <dbReference type="Pfam" id="PF13439"/>
    </source>
</evidence>
<evidence type="ECO:0000256" key="1">
    <source>
        <dbReference type="ARBA" id="ARBA00022676"/>
    </source>
</evidence>
<dbReference type="InterPro" id="IPR028098">
    <property type="entry name" value="Glyco_trans_4-like_N"/>
</dbReference>
<comment type="caution">
    <text evidence="4">The sequence shown here is derived from an EMBL/GenBank/DDBJ whole genome shotgun (WGS) entry which is preliminary data.</text>
</comment>
<protein>
    <submittedName>
        <fullName evidence="4">Glycosyltransferase involved in cell wall biosynthesis</fullName>
    </submittedName>
</protein>
<proteinExistence type="predicted"/>
<evidence type="ECO:0000256" key="2">
    <source>
        <dbReference type="ARBA" id="ARBA00022679"/>
    </source>
</evidence>
<dbReference type="PANTHER" id="PTHR12526:SF635">
    <property type="entry name" value="GLYCOSYL TRANSFERASE GROUP 1"/>
    <property type="match status" value="1"/>
</dbReference>
<gene>
    <name evidence="4" type="ORF">BDZ31_002075</name>
</gene>
<dbReference type="AlphaFoldDB" id="A0A840IC73"/>
<keyword evidence="1" id="KW-0328">Glycosyltransferase</keyword>
<evidence type="ECO:0000313" key="5">
    <source>
        <dbReference type="Proteomes" id="UP000585272"/>
    </source>
</evidence>
<dbReference type="GO" id="GO:0016757">
    <property type="term" value="F:glycosyltransferase activity"/>
    <property type="evidence" value="ECO:0007669"/>
    <property type="project" value="UniProtKB-KW"/>
</dbReference>
<dbReference type="SUPFAM" id="SSF53756">
    <property type="entry name" value="UDP-Glycosyltransferase/glycogen phosphorylase"/>
    <property type="match status" value="1"/>
</dbReference>
<dbReference type="Gene3D" id="3.40.50.2000">
    <property type="entry name" value="Glycogen Phosphorylase B"/>
    <property type="match status" value="2"/>
</dbReference>
<keyword evidence="2 4" id="KW-0808">Transferase</keyword>
<keyword evidence="5" id="KW-1185">Reference proteome</keyword>
<sequence>MRALVVTNMYPTEARPALGRFVRDQVEALRRLDGIEVELFAFPPGMRSYPRAALELRRRYRGERFDVVHAHFGLTAWPALALRGAPHLVTFHGTDLAHPRSGRLSRAVARIVDLSATVSASLAELLPGAGLTRRVAVLPCGVDLDRFRALPRAEARRRLGLDPDGRYLLFPASPARPEKRFDRAQAVAGGATLLTLTDVPPDEVPLWVNAANAVVVPSEREGFGLATLEALACDVPVVATPVGVHELALAGVAGAHCGPFDAAAWRAALAPHLAAADPRVAGRARAELFSAERMARRVAAAWRAVAAEPAGTTGGRGYTRRLGAA</sequence>
<evidence type="ECO:0000313" key="4">
    <source>
        <dbReference type="EMBL" id="MBB4662489.1"/>
    </source>
</evidence>
<reference evidence="4 5" key="1">
    <citation type="submission" date="2020-08" db="EMBL/GenBank/DDBJ databases">
        <title>Genomic Encyclopedia of Archaeal and Bacterial Type Strains, Phase II (KMG-II): from individual species to whole genera.</title>
        <authorList>
            <person name="Goeker M."/>
        </authorList>
    </citation>
    <scope>NUCLEOTIDE SEQUENCE [LARGE SCALE GENOMIC DNA]</scope>
    <source>
        <strain evidence="4 5">DSM 23288</strain>
    </source>
</reference>
<organism evidence="4 5">
    <name type="scientific">Conexibacter arvalis</name>
    <dbReference type="NCBI Taxonomy" id="912552"/>
    <lineage>
        <taxon>Bacteria</taxon>
        <taxon>Bacillati</taxon>
        <taxon>Actinomycetota</taxon>
        <taxon>Thermoleophilia</taxon>
        <taxon>Solirubrobacterales</taxon>
        <taxon>Conexibacteraceae</taxon>
        <taxon>Conexibacter</taxon>
    </lineage>
</organism>
<dbReference type="Pfam" id="PF13692">
    <property type="entry name" value="Glyco_trans_1_4"/>
    <property type="match status" value="1"/>
</dbReference>
<feature type="domain" description="Glycosyltransferase subfamily 4-like N-terminal" evidence="3">
    <location>
        <begin position="26"/>
        <end position="146"/>
    </location>
</feature>
<dbReference type="EMBL" id="JACHNU010000002">
    <property type="protein sequence ID" value="MBB4662489.1"/>
    <property type="molecule type" value="Genomic_DNA"/>
</dbReference>
<name>A0A840IC73_9ACTN</name>